<evidence type="ECO:0000313" key="1">
    <source>
        <dbReference type="EMBL" id="BFO80712.1"/>
    </source>
</evidence>
<proteinExistence type="predicted"/>
<dbReference type="EMBL" id="AP035789">
    <property type="protein sequence ID" value="BFO80712.1"/>
    <property type="molecule type" value="Genomic_DNA"/>
</dbReference>
<name>A0AB33JMQ5_9BACT</name>
<gene>
    <name evidence="1" type="ORF">GTC17262_09030</name>
</gene>
<organism evidence="1">
    <name type="scientific">Prevotella sp. GTC17262</name>
    <dbReference type="NCBI Taxonomy" id="3236797"/>
    <lineage>
        <taxon>Bacteria</taxon>
        <taxon>Pseudomonadati</taxon>
        <taxon>Bacteroidota</taxon>
        <taxon>Bacteroidia</taxon>
        <taxon>Bacteroidales</taxon>
        <taxon>Prevotellaceae</taxon>
        <taxon>Prevotella</taxon>
    </lineage>
</organism>
<reference evidence="1" key="1">
    <citation type="submission" date="2024-07" db="EMBL/GenBank/DDBJ databases">
        <title>Complete genome sequence of Prevotella sp. YM-2024 GTC17262.</title>
        <authorList>
            <person name="Hayashi M."/>
            <person name="Muto Y."/>
            <person name="Tanaka K."/>
            <person name="Niwa H."/>
        </authorList>
    </citation>
    <scope>NUCLEOTIDE SEQUENCE</scope>
    <source>
        <strain evidence="1">GTC17262</strain>
    </source>
</reference>
<sequence length="63" mass="6625">MAGFGSGWVQWEGISMCGIDYWSLYGLKVSAVHGITAKARQCCCPGLAALLFGLGSFAAKPLQ</sequence>
<accession>A0AB33JMQ5</accession>
<dbReference type="AlphaFoldDB" id="A0AB33JMQ5"/>
<protein>
    <submittedName>
        <fullName evidence="1">Uncharacterized protein</fullName>
    </submittedName>
</protein>